<evidence type="ECO:0000313" key="2">
    <source>
        <dbReference type="Proteomes" id="UP001066276"/>
    </source>
</evidence>
<reference evidence="1" key="1">
    <citation type="journal article" date="2022" name="bioRxiv">
        <title>Sequencing and chromosome-scale assembly of the giantPleurodeles waltlgenome.</title>
        <authorList>
            <person name="Brown T."/>
            <person name="Elewa A."/>
            <person name="Iarovenko S."/>
            <person name="Subramanian E."/>
            <person name="Araus A.J."/>
            <person name="Petzold A."/>
            <person name="Susuki M."/>
            <person name="Suzuki K.-i.T."/>
            <person name="Hayashi T."/>
            <person name="Toyoda A."/>
            <person name="Oliveira C."/>
            <person name="Osipova E."/>
            <person name="Leigh N.D."/>
            <person name="Simon A."/>
            <person name="Yun M.H."/>
        </authorList>
    </citation>
    <scope>NUCLEOTIDE SEQUENCE</scope>
    <source>
        <strain evidence="1">20211129_DDA</strain>
        <tissue evidence="1">Liver</tissue>
    </source>
</reference>
<proteinExistence type="predicted"/>
<accession>A0AAV7PNK9</accession>
<organism evidence="1 2">
    <name type="scientific">Pleurodeles waltl</name>
    <name type="common">Iberian ribbed newt</name>
    <dbReference type="NCBI Taxonomy" id="8319"/>
    <lineage>
        <taxon>Eukaryota</taxon>
        <taxon>Metazoa</taxon>
        <taxon>Chordata</taxon>
        <taxon>Craniata</taxon>
        <taxon>Vertebrata</taxon>
        <taxon>Euteleostomi</taxon>
        <taxon>Amphibia</taxon>
        <taxon>Batrachia</taxon>
        <taxon>Caudata</taxon>
        <taxon>Salamandroidea</taxon>
        <taxon>Salamandridae</taxon>
        <taxon>Pleurodelinae</taxon>
        <taxon>Pleurodeles</taxon>
    </lineage>
</organism>
<gene>
    <name evidence="1" type="ORF">NDU88_007188</name>
</gene>
<sequence>MSGSGAECWTRSCGPPTCERPRLTLKLGVRVSGRCGWAASWTALGPDLLCFREHGQWPRGAGEQGGCSLGGPSRSTLLHEAKRHCALCGRVI</sequence>
<comment type="caution">
    <text evidence="1">The sequence shown here is derived from an EMBL/GenBank/DDBJ whole genome shotgun (WGS) entry which is preliminary data.</text>
</comment>
<dbReference type="Proteomes" id="UP001066276">
    <property type="component" value="Chromosome 7"/>
</dbReference>
<protein>
    <submittedName>
        <fullName evidence="1">Uncharacterized protein</fullName>
    </submittedName>
</protein>
<keyword evidence="2" id="KW-1185">Reference proteome</keyword>
<name>A0AAV7PNK9_PLEWA</name>
<dbReference type="EMBL" id="JANPWB010000011">
    <property type="protein sequence ID" value="KAJ1128814.1"/>
    <property type="molecule type" value="Genomic_DNA"/>
</dbReference>
<dbReference type="AlphaFoldDB" id="A0AAV7PNK9"/>
<evidence type="ECO:0000313" key="1">
    <source>
        <dbReference type="EMBL" id="KAJ1128814.1"/>
    </source>
</evidence>